<evidence type="ECO:0000256" key="1">
    <source>
        <dbReference type="SAM" id="MobiDB-lite"/>
    </source>
</evidence>
<reference evidence="3 4" key="1">
    <citation type="submission" date="2015-03" db="EMBL/GenBank/DDBJ databases">
        <authorList>
            <person name="Hassan Y."/>
            <person name="Lepp D."/>
            <person name="Li X.-Z."/>
            <person name="Zhou T."/>
        </authorList>
    </citation>
    <scope>NUCLEOTIDE SEQUENCE [LARGE SCALE GENOMIC DNA]</scope>
    <source>
        <strain evidence="3 4">IPL18</strain>
    </source>
</reference>
<name>A0A0F5FKC0_9HYPH</name>
<keyword evidence="4" id="KW-1185">Reference proteome</keyword>
<evidence type="ECO:0000313" key="4">
    <source>
        <dbReference type="Proteomes" id="UP000033649"/>
    </source>
</evidence>
<dbReference type="RefSeq" id="WP_046103933.1">
    <property type="nucleotide sequence ID" value="NZ_JZEY01000054.1"/>
</dbReference>
<keyword evidence="2" id="KW-1133">Transmembrane helix</keyword>
<feature type="compositionally biased region" description="Basic and acidic residues" evidence="1">
    <location>
        <begin position="74"/>
        <end position="83"/>
    </location>
</feature>
<evidence type="ECO:0000256" key="2">
    <source>
        <dbReference type="SAM" id="Phobius"/>
    </source>
</evidence>
<keyword evidence="2" id="KW-0812">Transmembrane</keyword>
<feature type="region of interest" description="Disordered" evidence="1">
    <location>
        <begin position="63"/>
        <end position="83"/>
    </location>
</feature>
<dbReference type="Proteomes" id="UP000033649">
    <property type="component" value="Unassembled WGS sequence"/>
</dbReference>
<dbReference type="OrthoDB" id="7362327at2"/>
<organism evidence="3 4">
    <name type="scientific">Devosia chinhatensis</name>
    <dbReference type="NCBI Taxonomy" id="429727"/>
    <lineage>
        <taxon>Bacteria</taxon>
        <taxon>Pseudomonadati</taxon>
        <taxon>Pseudomonadota</taxon>
        <taxon>Alphaproteobacteria</taxon>
        <taxon>Hyphomicrobiales</taxon>
        <taxon>Devosiaceae</taxon>
        <taxon>Devosia</taxon>
    </lineage>
</organism>
<protein>
    <recommendedName>
        <fullName evidence="5">DUF3329 domain-containing protein</fullName>
    </recommendedName>
</protein>
<comment type="caution">
    <text evidence="3">The sequence shown here is derived from an EMBL/GenBank/DDBJ whole genome shotgun (WGS) entry which is preliminary data.</text>
</comment>
<proteinExistence type="predicted"/>
<evidence type="ECO:0008006" key="5">
    <source>
        <dbReference type="Google" id="ProtNLM"/>
    </source>
</evidence>
<keyword evidence="2" id="KW-0472">Membrane</keyword>
<sequence length="83" mass="9851">MALKENDVNWFRPLWRRVAVAIFLAAWLAWELIYTGDQFWAVLVGLALAYVAWNFFYKFPKEEPQNEQVPPPRPADEQDRQDP</sequence>
<accession>A0A0F5FKC0</accession>
<dbReference type="AlphaFoldDB" id="A0A0F5FKC0"/>
<dbReference type="STRING" id="429727.VE26_04455"/>
<evidence type="ECO:0000313" key="3">
    <source>
        <dbReference type="EMBL" id="KKB09243.1"/>
    </source>
</evidence>
<feature type="transmembrane region" description="Helical" evidence="2">
    <location>
        <begin position="39"/>
        <end position="57"/>
    </location>
</feature>
<dbReference type="EMBL" id="JZEY01000054">
    <property type="protein sequence ID" value="KKB09243.1"/>
    <property type="molecule type" value="Genomic_DNA"/>
</dbReference>
<gene>
    <name evidence="3" type="ORF">VE26_04455</name>
</gene>
<feature type="transmembrane region" description="Helical" evidence="2">
    <location>
        <begin position="14"/>
        <end position="33"/>
    </location>
</feature>